<accession>A0A3L9DN71</accession>
<evidence type="ECO:0000256" key="3">
    <source>
        <dbReference type="ARBA" id="ARBA00022692"/>
    </source>
</evidence>
<feature type="transmembrane region" description="Helical" evidence="6">
    <location>
        <begin position="289"/>
        <end position="310"/>
    </location>
</feature>
<reference evidence="7 8" key="1">
    <citation type="submission" date="2018-10" db="EMBL/GenBank/DDBJ databases">
        <title>Streptococcus hillyeri sp. nov., isolated from equine tracheal sample.</title>
        <authorList>
            <person name="Macfadyen A.C."/>
            <person name="Waller A."/>
            <person name="Paterson G.K."/>
        </authorList>
    </citation>
    <scope>NUCLEOTIDE SEQUENCE [LARGE SCALE GENOMIC DNA]</scope>
    <source>
        <strain evidence="7 8">28462</strain>
    </source>
</reference>
<evidence type="ECO:0000313" key="7">
    <source>
        <dbReference type="EMBL" id="RLY02425.1"/>
    </source>
</evidence>
<keyword evidence="8" id="KW-1185">Reference proteome</keyword>
<feature type="transmembrane region" description="Helical" evidence="6">
    <location>
        <begin position="12"/>
        <end position="31"/>
    </location>
</feature>
<feature type="transmembrane region" description="Helical" evidence="6">
    <location>
        <begin position="409"/>
        <end position="428"/>
    </location>
</feature>
<keyword evidence="4 6" id="KW-1133">Transmembrane helix</keyword>
<feature type="transmembrane region" description="Helical" evidence="6">
    <location>
        <begin position="376"/>
        <end position="397"/>
    </location>
</feature>
<dbReference type="Pfam" id="PF01943">
    <property type="entry name" value="Polysacc_synt"/>
    <property type="match status" value="1"/>
</dbReference>
<evidence type="ECO:0000256" key="6">
    <source>
        <dbReference type="SAM" id="Phobius"/>
    </source>
</evidence>
<dbReference type="OrthoDB" id="6017905at2"/>
<dbReference type="PANTHER" id="PTHR30250:SF11">
    <property type="entry name" value="O-ANTIGEN TRANSPORTER-RELATED"/>
    <property type="match status" value="1"/>
</dbReference>
<name>A0A3L9DN71_9STRE</name>
<feature type="transmembrane region" description="Helical" evidence="6">
    <location>
        <begin position="351"/>
        <end position="370"/>
    </location>
</feature>
<feature type="transmembrane region" description="Helical" evidence="6">
    <location>
        <begin position="83"/>
        <end position="105"/>
    </location>
</feature>
<feature type="transmembrane region" description="Helical" evidence="6">
    <location>
        <begin position="144"/>
        <end position="167"/>
    </location>
</feature>
<keyword evidence="5 6" id="KW-0472">Membrane</keyword>
<evidence type="ECO:0000256" key="2">
    <source>
        <dbReference type="ARBA" id="ARBA00022475"/>
    </source>
</evidence>
<evidence type="ECO:0000256" key="4">
    <source>
        <dbReference type="ARBA" id="ARBA00022989"/>
    </source>
</evidence>
<feature type="transmembrane region" description="Helical" evidence="6">
    <location>
        <begin position="111"/>
        <end position="137"/>
    </location>
</feature>
<feature type="transmembrane region" description="Helical" evidence="6">
    <location>
        <begin position="322"/>
        <end position="339"/>
    </location>
</feature>
<organism evidence="7 8">
    <name type="scientific">Streptococcus hillyeri</name>
    <dbReference type="NCBI Taxonomy" id="2282420"/>
    <lineage>
        <taxon>Bacteria</taxon>
        <taxon>Bacillati</taxon>
        <taxon>Bacillota</taxon>
        <taxon>Bacilli</taxon>
        <taxon>Lactobacillales</taxon>
        <taxon>Streptococcaceae</taxon>
        <taxon>Streptococcus</taxon>
    </lineage>
</organism>
<feature type="transmembrane region" description="Helical" evidence="6">
    <location>
        <begin position="245"/>
        <end position="268"/>
    </location>
</feature>
<gene>
    <name evidence="7" type="ORF">EAF07_07605</name>
</gene>
<comment type="caution">
    <text evidence="7">The sequence shown here is derived from an EMBL/GenBank/DDBJ whole genome shotgun (WGS) entry which is preliminary data.</text>
</comment>
<dbReference type="PANTHER" id="PTHR30250">
    <property type="entry name" value="PST FAMILY PREDICTED COLANIC ACID TRANSPORTER"/>
    <property type="match status" value="1"/>
</dbReference>
<evidence type="ECO:0000256" key="5">
    <source>
        <dbReference type="ARBA" id="ARBA00023136"/>
    </source>
</evidence>
<dbReference type="InterPro" id="IPR050833">
    <property type="entry name" value="Poly_Biosynth_Transport"/>
</dbReference>
<comment type="subcellular location">
    <subcellularLocation>
        <location evidence="1">Cell membrane</location>
        <topology evidence="1">Multi-pass membrane protein</topology>
    </subcellularLocation>
</comment>
<evidence type="ECO:0000313" key="8">
    <source>
        <dbReference type="Proteomes" id="UP000279194"/>
    </source>
</evidence>
<keyword evidence="2" id="KW-1003">Cell membrane</keyword>
<dbReference type="EMBL" id="RCVM01000015">
    <property type="protein sequence ID" value="RLY02425.1"/>
    <property type="molecule type" value="Genomic_DNA"/>
</dbReference>
<feature type="transmembrane region" description="Helical" evidence="6">
    <location>
        <begin position="434"/>
        <end position="451"/>
    </location>
</feature>
<proteinExistence type="predicted"/>
<dbReference type="InterPro" id="IPR002797">
    <property type="entry name" value="Polysacc_synth"/>
</dbReference>
<dbReference type="AlphaFoldDB" id="A0A3L9DN71"/>
<protein>
    <submittedName>
        <fullName evidence="7">Capsid assembly protein</fullName>
    </submittedName>
</protein>
<dbReference type="Proteomes" id="UP000279194">
    <property type="component" value="Unassembled WGS sequence"/>
</dbReference>
<feature type="transmembrane region" description="Helical" evidence="6">
    <location>
        <begin position="43"/>
        <end position="62"/>
    </location>
</feature>
<sequence>MNTKKLMTSGVLYTLGNVFVQAIGFITLPIYTRVLSQEVFGKFSLFSSYMSILGLVIGLQVAGSLGPAKVKYGGEYDRYAVSAFHFSNLFAIALIMIIILLRNVIGDLLGFSGLVITLMAIQTFNGYCSGFLGSYFIQKQESIANFLLSLGSAIMTTTISLGFITVMEDDFLARVYGGMIPSTILMLIAVLYFEQKKQAFFDKRYLSFILMISLPLIFHQLGHLILNQLDRIMLGRMLSIREVAIYSFGYTMGMIIQTVLNSINLAWIPWFFEAKKKEDKGLKHYTLRYLALGLFLTLGYLTIFPDLALIMGGEKYNQSIDFIAMIIISYFFVFLYTFPVNIQFYHANTKMIPIGTIAAGVINVVLNYFFIPKMGIYGAAFATVLSYLSLLIFHHIISKKRYQYNEVGVKLYSLLSMIAIGYALLMNYFLNSLLIRWSFGIGVLIAYGIYFKKDLKVIYQTIVNKKG</sequence>
<feature type="transmembrane region" description="Helical" evidence="6">
    <location>
        <begin position="205"/>
        <end position="225"/>
    </location>
</feature>
<dbReference type="GO" id="GO:0005886">
    <property type="term" value="C:plasma membrane"/>
    <property type="evidence" value="ECO:0007669"/>
    <property type="project" value="UniProtKB-SubCell"/>
</dbReference>
<dbReference type="RefSeq" id="WP_121835982.1">
    <property type="nucleotide sequence ID" value="NZ_RCVM01000015.1"/>
</dbReference>
<feature type="transmembrane region" description="Helical" evidence="6">
    <location>
        <begin position="173"/>
        <end position="193"/>
    </location>
</feature>
<evidence type="ECO:0000256" key="1">
    <source>
        <dbReference type="ARBA" id="ARBA00004651"/>
    </source>
</evidence>
<keyword evidence="3 6" id="KW-0812">Transmembrane</keyword>